<dbReference type="EMBL" id="JBHRXX010000009">
    <property type="protein sequence ID" value="MFC3685744.1"/>
    <property type="molecule type" value="Genomic_DNA"/>
</dbReference>
<dbReference type="CDD" id="cd02440">
    <property type="entry name" value="AdoMet_MTases"/>
    <property type="match status" value="1"/>
</dbReference>
<evidence type="ECO:0000313" key="7">
    <source>
        <dbReference type="Proteomes" id="UP001595729"/>
    </source>
</evidence>
<dbReference type="PROSITE" id="PS51556">
    <property type="entry name" value="SAM_MT_MG_PIX"/>
    <property type="match status" value="1"/>
</dbReference>
<proteinExistence type="predicted"/>
<keyword evidence="2 6" id="KW-0808">Transferase</keyword>
<evidence type="ECO:0000256" key="4">
    <source>
        <dbReference type="NCBIfam" id="TIGR02021"/>
    </source>
</evidence>
<reference evidence="7" key="1">
    <citation type="journal article" date="2019" name="Int. J. Syst. Evol. Microbiol.">
        <title>The Global Catalogue of Microorganisms (GCM) 10K type strain sequencing project: providing services to taxonomists for standard genome sequencing and annotation.</title>
        <authorList>
            <consortium name="The Broad Institute Genomics Platform"/>
            <consortium name="The Broad Institute Genome Sequencing Center for Infectious Disease"/>
            <person name="Wu L."/>
            <person name="Ma J."/>
        </authorList>
    </citation>
    <scope>NUCLEOTIDE SEQUENCE [LARGE SCALE GENOMIC DNA]</scope>
    <source>
        <strain evidence="7">KCTC 42501</strain>
    </source>
</reference>
<name>A0ABV7W8M1_9BURK</name>
<evidence type="ECO:0000256" key="1">
    <source>
        <dbReference type="ARBA" id="ARBA00022603"/>
    </source>
</evidence>
<evidence type="ECO:0000259" key="5">
    <source>
        <dbReference type="Pfam" id="PF07109"/>
    </source>
</evidence>
<dbReference type="EC" id="2.1.1.11" evidence="4"/>
<organism evidence="6 7">
    <name type="scientific">Hydrogenophaga luteola</name>
    <dbReference type="NCBI Taxonomy" id="1591122"/>
    <lineage>
        <taxon>Bacteria</taxon>
        <taxon>Pseudomonadati</taxon>
        <taxon>Pseudomonadota</taxon>
        <taxon>Betaproteobacteria</taxon>
        <taxon>Burkholderiales</taxon>
        <taxon>Comamonadaceae</taxon>
        <taxon>Hydrogenophaga</taxon>
    </lineage>
</organism>
<dbReference type="Pfam" id="PF07109">
    <property type="entry name" value="Mg-por_mtran_C"/>
    <property type="match status" value="1"/>
</dbReference>
<evidence type="ECO:0000256" key="2">
    <source>
        <dbReference type="ARBA" id="ARBA00022679"/>
    </source>
</evidence>
<evidence type="ECO:0000313" key="6">
    <source>
        <dbReference type="EMBL" id="MFC3685744.1"/>
    </source>
</evidence>
<dbReference type="Pfam" id="PF03602">
    <property type="entry name" value="Cons_hypoth95"/>
    <property type="match status" value="1"/>
</dbReference>
<dbReference type="Gene3D" id="3.40.50.150">
    <property type="entry name" value="Vaccinia Virus protein VP39"/>
    <property type="match status" value="1"/>
</dbReference>
<evidence type="ECO:0000256" key="3">
    <source>
        <dbReference type="ARBA" id="ARBA00022691"/>
    </source>
</evidence>
<dbReference type="PANTHER" id="PTHR43464:SF19">
    <property type="entry name" value="UBIQUINONE BIOSYNTHESIS O-METHYLTRANSFERASE, MITOCHONDRIAL"/>
    <property type="match status" value="1"/>
</dbReference>
<dbReference type="RefSeq" id="WP_382177488.1">
    <property type="nucleotide sequence ID" value="NZ_JBHRXX010000009.1"/>
</dbReference>
<dbReference type="GO" id="GO:0046406">
    <property type="term" value="F:magnesium protoporphyrin IX methyltransferase activity"/>
    <property type="evidence" value="ECO:0007669"/>
    <property type="project" value="UniProtKB-EC"/>
</dbReference>
<dbReference type="NCBIfam" id="TIGR02021">
    <property type="entry name" value="BchM-ChlM"/>
    <property type="match status" value="1"/>
</dbReference>
<gene>
    <name evidence="6" type="primary">bchM</name>
    <name evidence="6" type="ORF">ACFOPI_19235</name>
</gene>
<dbReference type="InterPro" id="IPR010940">
    <property type="entry name" value="Mg_prot_MeTrfase_C"/>
</dbReference>
<dbReference type="InterPro" id="IPR010251">
    <property type="entry name" value="Mg_prot_MeTrfase"/>
</dbReference>
<sequence length="233" mass="25738">MPNTSYLERREQIETYFDRTAAQAWERLTSNAPVGRIRATVRAGRDQMRGTLLSWLPTDMRGLRLLDAGCGTGALAVEAAQRGAEVVAIDLSPTLVQLARERHGSGGRQGGRIHFTSGDMLDEALGHFDHVVAMDSLIHYDTPDIVAALHRLALRTRGSLLFTFAPRTPLLAAMHRVGRLFPRSDRSPALTPVAQPRLRLGLELGIGASGWREGRSQRVASGFYTSQAWEWTR</sequence>
<dbReference type="GO" id="GO:0032259">
    <property type="term" value="P:methylation"/>
    <property type="evidence" value="ECO:0007669"/>
    <property type="project" value="UniProtKB-KW"/>
</dbReference>
<dbReference type="Proteomes" id="UP001595729">
    <property type="component" value="Unassembled WGS sequence"/>
</dbReference>
<keyword evidence="7" id="KW-1185">Reference proteome</keyword>
<accession>A0ABV7W8M1</accession>
<dbReference type="PANTHER" id="PTHR43464">
    <property type="entry name" value="METHYLTRANSFERASE"/>
    <property type="match status" value="1"/>
</dbReference>
<keyword evidence="3" id="KW-0949">S-adenosyl-L-methionine</keyword>
<comment type="caution">
    <text evidence="6">The sequence shown here is derived from an EMBL/GenBank/DDBJ whole genome shotgun (WGS) entry which is preliminary data.</text>
</comment>
<dbReference type="InterPro" id="IPR029063">
    <property type="entry name" value="SAM-dependent_MTases_sf"/>
</dbReference>
<feature type="domain" description="Magnesium-protoporphyrin IX methyltransferase C-terminal" evidence="5">
    <location>
        <begin position="133"/>
        <end position="233"/>
    </location>
</feature>
<keyword evidence="1 6" id="KW-0489">Methyltransferase</keyword>
<protein>
    <recommendedName>
        <fullName evidence="4">Magnesium protoporphyrin IX methyltransferase</fullName>
        <ecNumber evidence="4">2.1.1.11</ecNumber>
    </recommendedName>
</protein>
<dbReference type="SUPFAM" id="SSF53335">
    <property type="entry name" value="S-adenosyl-L-methionine-dependent methyltransferases"/>
    <property type="match status" value="1"/>
</dbReference>